<accession>A0A165MSF2</accession>
<keyword evidence="2" id="KW-1133">Transmembrane helix</keyword>
<reference evidence="3 4" key="1">
    <citation type="journal article" date="2016" name="Mol. Biol. Evol.">
        <title>Comparative Genomics of Early-Diverging Mushroom-Forming Fungi Provides Insights into the Origins of Lignocellulose Decay Capabilities.</title>
        <authorList>
            <person name="Nagy L.G."/>
            <person name="Riley R."/>
            <person name="Tritt A."/>
            <person name="Adam C."/>
            <person name="Daum C."/>
            <person name="Floudas D."/>
            <person name="Sun H."/>
            <person name="Yadav J.S."/>
            <person name="Pangilinan J."/>
            <person name="Larsson K.H."/>
            <person name="Matsuura K."/>
            <person name="Barry K."/>
            <person name="Labutti K."/>
            <person name="Kuo R."/>
            <person name="Ohm R.A."/>
            <person name="Bhattacharya S.S."/>
            <person name="Shirouzu T."/>
            <person name="Yoshinaga Y."/>
            <person name="Martin F.M."/>
            <person name="Grigoriev I.V."/>
            <person name="Hibbett D.S."/>
        </authorList>
    </citation>
    <scope>NUCLEOTIDE SEQUENCE [LARGE SCALE GENOMIC DNA]</scope>
    <source>
        <strain evidence="3 4">L-15889</strain>
    </source>
</reference>
<gene>
    <name evidence="3" type="ORF">DAEQUDRAFT_768316</name>
</gene>
<keyword evidence="2" id="KW-0472">Membrane</keyword>
<evidence type="ECO:0000313" key="3">
    <source>
        <dbReference type="EMBL" id="KZT66061.1"/>
    </source>
</evidence>
<dbReference type="OrthoDB" id="2801019at2759"/>
<dbReference type="Proteomes" id="UP000076727">
    <property type="component" value="Unassembled WGS sequence"/>
</dbReference>
<feature type="compositionally biased region" description="Basic residues" evidence="1">
    <location>
        <begin position="329"/>
        <end position="348"/>
    </location>
</feature>
<feature type="transmembrane region" description="Helical" evidence="2">
    <location>
        <begin position="185"/>
        <end position="204"/>
    </location>
</feature>
<dbReference type="AlphaFoldDB" id="A0A165MSF2"/>
<organism evidence="3 4">
    <name type="scientific">Daedalea quercina L-15889</name>
    <dbReference type="NCBI Taxonomy" id="1314783"/>
    <lineage>
        <taxon>Eukaryota</taxon>
        <taxon>Fungi</taxon>
        <taxon>Dikarya</taxon>
        <taxon>Basidiomycota</taxon>
        <taxon>Agaricomycotina</taxon>
        <taxon>Agaricomycetes</taxon>
        <taxon>Polyporales</taxon>
        <taxon>Fomitopsis</taxon>
    </lineage>
</organism>
<dbReference type="EMBL" id="KV429095">
    <property type="protein sequence ID" value="KZT66061.1"/>
    <property type="molecule type" value="Genomic_DNA"/>
</dbReference>
<feature type="region of interest" description="Disordered" evidence="1">
    <location>
        <begin position="313"/>
        <end position="348"/>
    </location>
</feature>
<name>A0A165MSF2_9APHY</name>
<protein>
    <submittedName>
        <fullName evidence="3">Uncharacterized protein</fullName>
    </submittedName>
</protein>
<evidence type="ECO:0000256" key="1">
    <source>
        <dbReference type="SAM" id="MobiDB-lite"/>
    </source>
</evidence>
<evidence type="ECO:0000256" key="2">
    <source>
        <dbReference type="SAM" id="Phobius"/>
    </source>
</evidence>
<keyword evidence="4" id="KW-1185">Reference proteome</keyword>
<proteinExistence type="predicted"/>
<evidence type="ECO:0000313" key="4">
    <source>
        <dbReference type="Proteomes" id="UP000076727"/>
    </source>
</evidence>
<sequence length="348" mass="37920">MRFLKLFAEASVGVGTLLSTYCPEPGATSPKHAAGLNIACDVWGKAVDVIFSPVGHSFYGTKDGSLAGWDGGLLRKWRTGLLATSDDSWSSDLSFVNTSTTIGIGNGILDTGGTPGGDPLASGSTQTTSIEYTGTKDIILAPCIICSALRDPPQTTPSDASATMAAGKDDVEPEPLVNSADVEKMLVFFAFAIVFWVSHIWIMLNAAQRTVIDTHVIPFVRKWIARPLFSFMEYVGWFTFGQPIAWDPEWKDFIVVTKDGTYRSMAFLSMTDFILLDGTPVADDEDTYINMTDVPVERVINVEDVPVERESPAPVWNRDMHVSTSGPRQTRRGQKKAAKKAKGKKQRG</sequence>
<keyword evidence="2" id="KW-0812">Transmembrane</keyword>